<dbReference type="AlphaFoldDB" id="A0A0N5ADG9"/>
<evidence type="ECO:0000313" key="3">
    <source>
        <dbReference type="WBParaSite" id="SMUV_0000221901-mRNA-1"/>
    </source>
</evidence>
<sequence>MILKSVINFGLTLLLIGRLAAATQYYCGPSNNAFAQIISKIFTTPCDQDAINSICIGVIVLVNFCCMQHDQCYDDCGLAQRECDEYFCECLSQIRSNFYCKLVCFMPYQILC</sequence>
<feature type="signal peptide" evidence="1">
    <location>
        <begin position="1"/>
        <end position="22"/>
    </location>
</feature>
<proteinExistence type="predicted"/>
<dbReference type="WBParaSite" id="SMUV_0000221901-mRNA-1">
    <property type="protein sequence ID" value="SMUV_0000221901-mRNA-1"/>
    <property type="gene ID" value="SMUV_0000221901"/>
</dbReference>
<dbReference type="Proteomes" id="UP000046393">
    <property type="component" value="Unplaced"/>
</dbReference>
<name>A0A0N5ADG9_9BILA</name>
<protein>
    <submittedName>
        <fullName evidence="3">Phospholipase A(2)</fullName>
    </submittedName>
</protein>
<organism evidence="2 3">
    <name type="scientific">Syphacia muris</name>
    <dbReference type="NCBI Taxonomy" id="451379"/>
    <lineage>
        <taxon>Eukaryota</taxon>
        <taxon>Metazoa</taxon>
        <taxon>Ecdysozoa</taxon>
        <taxon>Nematoda</taxon>
        <taxon>Chromadorea</taxon>
        <taxon>Rhabditida</taxon>
        <taxon>Spirurina</taxon>
        <taxon>Oxyuridomorpha</taxon>
        <taxon>Oxyuroidea</taxon>
        <taxon>Oxyuridae</taxon>
        <taxon>Syphacia</taxon>
    </lineage>
</organism>
<evidence type="ECO:0000313" key="2">
    <source>
        <dbReference type="Proteomes" id="UP000046393"/>
    </source>
</evidence>
<dbReference type="GO" id="GO:0004623">
    <property type="term" value="F:phospholipase A2 activity"/>
    <property type="evidence" value="ECO:0007669"/>
    <property type="project" value="InterPro"/>
</dbReference>
<dbReference type="GO" id="GO:0050482">
    <property type="term" value="P:arachidonate secretion"/>
    <property type="evidence" value="ECO:0007669"/>
    <property type="project" value="InterPro"/>
</dbReference>
<keyword evidence="1" id="KW-0732">Signal</keyword>
<keyword evidence="2" id="KW-1185">Reference proteome</keyword>
<evidence type="ECO:0000256" key="1">
    <source>
        <dbReference type="SAM" id="SignalP"/>
    </source>
</evidence>
<accession>A0A0N5ADG9</accession>
<dbReference type="GO" id="GO:0006644">
    <property type="term" value="P:phospholipid metabolic process"/>
    <property type="evidence" value="ECO:0007669"/>
    <property type="project" value="InterPro"/>
</dbReference>
<reference evidence="3" key="1">
    <citation type="submission" date="2017-02" db="UniProtKB">
        <authorList>
            <consortium name="WormBaseParasite"/>
        </authorList>
    </citation>
    <scope>IDENTIFICATION</scope>
</reference>
<dbReference type="SUPFAM" id="SSF48619">
    <property type="entry name" value="Phospholipase A2, PLA2"/>
    <property type="match status" value="1"/>
</dbReference>
<feature type="chain" id="PRO_5005892954" evidence="1">
    <location>
        <begin position="23"/>
        <end position="112"/>
    </location>
</feature>
<dbReference type="InterPro" id="IPR036444">
    <property type="entry name" value="PLipase_A2_dom_sf"/>
</dbReference>